<dbReference type="KEGG" id="uru:DSM104443_01598"/>
<dbReference type="PRINTS" id="PR00337">
    <property type="entry name" value="LEUILEVALBP"/>
</dbReference>
<reference evidence="7 8" key="1">
    <citation type="submission" date="2020-04" db="EMBL/GenBank/DDBJ databases">
        <title>Usitatibacter rugosus gen. nov., sp. nov. and Usitatibacter palustris sp. nov., novel members of Usitatibacteraceae fam. nov. within the order Nitrosomonadales isolated from soil.</title>
        <authorList>
            <person name="Huber K.J."/>
            <person name="Neumann-Schaal M."/>
            <person name="Geppert A."/>
            <person name="Luckner M."/>
            <person name="Wanner G."/>
            <person name="Overmann J."/>
        </authorList>
    </citation>
    <scope>NUCLEOTIDE SEQUENCE [LARGE SCALE GENOMIC DNA]</scope>
    <source>
        <strain evidence="7 8">0125_3</strain>
    </source>
</reference>
<dbReference type="CDD" id="cd06326">
    <property type="entry name" value="PBP1_ABC_ligand_binding-like"/>
    <property type="match status" value="1"/>
</dbReference>
<evidence type="ECO:0000313" key="7">
    <source>
        <dbReference type="EMBL" id="QJR10534.1"/>
    </source>
</evidence>
<gene>
    <name evidence="7" type="primary">braC_3</name>
    <name evidence="7" type="ORF">DSM104443_01598</name>
</gene>
<dbReference type="Gene3D" id="3.40.50.2300">
    <property type="match status" value="2"/>
</dbReference>
<dbReference type="InterPro" id="IPR028082">
    <property type="entry name" value="Peripla_BP_I"/>
</dbReference>
<dbReference type="PANTHER" id="PTHR47235">
    <property type="entry name" value="BLR6548 PROTEIN"/>
    <property type="match status" value="1"/>
</dbReference>
<dbReference type="Proteomes" id="UP000501534">
    <property type="component" value="Chromosome"/>
</dbReference>
<dbReference type="RefSeq" id="WP_171091122.1">
    <property type="nucleotide sequence ID" value="NZ_CP053069.1"/>
</dbReference>
<organism evidence="7 8">
    <name type="scientific">Usitatibacter rugosus</name>
    <dbReference type="NCBI Taxonomy" id="2732067"/>
    <lineage>
        <taxon>Bacteria</taxon>
        <taxon>Pseudomonadati</taxon>
        <taxon>Pseudomonadota</taxon>
        <taxon>Betaproteobacteria</taxon>
        <taxon>Nitrosomonadales</taxon>
        <taxon>Usitatibacteraceae</taxon>
        <taxon>Usitatibacter</taxon>
    </lineage>
</organism>
<proteinExistence type="inferred from homology"/>
<feature type="chain" id="PRO_5027075171" evidence="5">
    <location>
        <begin position="20"/>
        <end position="372"/>
    </location>
</feature>
<evidence type="ECO:0000313" key="8">
    <source>
        <dbReference type="Proteomes" id="UP000501534"/>
    </source>
</evidence>
<keyword evidence="3 5" id="KW-0732">Signal</keyword>
<evidence type="ECO:0000256" key="5">
    <source>
        <dbReference type="SAM" id="SignalP"/>
    </source>
</evidence>
<sequence>MPRAFVAAAALFAASLAHAQGITDTQILLGQSVALSGPAAELGKDMQSGALLYFNNVNRSGGVNGRKIVLTTLDDGYEPPRAVENTKKLINDEKVFALFGYVGTPTSNASLPIFTEAKVPFVGAFTGAESLRAPFNRAIFNVRASYFDETEAIVQHLTAMSVTSIAVFYQNDAYGQAGLTGVERAMKRRNMEITSRATVERNTVDVAKAVAEMKKANPQAIIMISAYKSCAAFIKDMKKAGVNPTFWNVSFVGSKALAKELAEDGRGVQISQVVPFPWDTSIPVVKEYRALLEEAKGEPGFGTLEGFIAAKVMVEGLKRAGRGLTRESFTKAMESMNAVDVGGFKVSFGPDNHNASKFVDLTIISRDQKFVR</sequence>
<evidence type="ECO:0000256" key="2">
    <source>
        <dbReference type="ARBA" id="ARBA00022448"/>
    </source>
</evidence>
<dbReference type="PANTHER" id="PTHR47235:SF1">
    <property type="entry name" value="BLR6548 PROTEIN"/>
    <property type="match status" value="1"/>
</dbReference>
<evidence type="ECO:0000259" key="6">
    <source>
        <dbReference type="Pfam" id="PF13458"/>
    </source>
</evidence>
<keyword evidence="2" id="KW-0813">Transport</keyword>
<dbReference type="SUPFAM" id="SSF53822">
    <property type="entry name" value="Periplasmic binding protein-like I"/>
    <property type="match status" value="1"/>
</dbReference>
<dbReference type="InterPro" id="IPR028081">
    <property type="entry name" value="Leu-bd"/>
</dbReference>
<name>A0A6M4GVM9_9PROT</name>
<comment type="similarity">
    <text evidence="1">Belongs to the leucine-binding protein family.</text>
</comment>
<feature type="domain" description="Leucine-binding protein" evidence="6">
    <location>
        <begin position="29"/>
        <end position="356"/>
    </location>
</feature>
<evidence type="ECO:0000256" key="3">
    <source>
        <dbReference type="ARBA" id="ARBA00022729"/>
    </source>
</evidence>
<feature type="signal peptide" evidence="5">
    <location>
        <begin position="1"/>
        <end position="19"/>
    </location>
</feature>
<evidence type="ECO:0000256" key="1">
    <source>
        <dbReference type="ARBA" id="ARBA00010062"/>
    </source>
</evidence>
<keyword evidence="8" id="KW-1185">Reference proteome</keyword>
<dbReference type="AlphaFoldDB" id="A0A6M4GVM9"/>
<dbReference type="GO" id="GO:0006865">
    <property type="term" value="P:amino acid transport"/>
    <property type="evidence" value="ECO:0007669"/>
    <property type="project" value="UniProtKB-KW"/>
</dbReference>
<dbReference type="EMBL" id="CP053069">
    <property type="protein sequence ID" value="QJR10534.1"/>
    <property type="molecule type" value="Genomic_DNA"/>
</dbReference>
<dbReference type="Pfam" id="PF13458">
    <property type="entry name" value="Peripla_BP_6"/>
    <property type="match status" value="1"/>
</dbReference>
<keyword evidence="4" id="KW-0029">Amino-acid transport</keyword>
<protein>
    <submittedName>
        <fullName evidence="7">Leucine-, isoleucine-, valine-, threonine-, and alanine-binding protein</fullName>
    </submittedName>
</protein>
<evidence type="ECO:0000256" key="4">
    <source>
        <dbReference type="ARBA" id="ARBA00022970"/>
    </source>
</evidence>
<accession>A0A6M4GVM9</accession>
<dbReference type="InterPro" id="IPR000709">
    <property type="entry name" value="Leu_Ile_Val-bd"/>
</dbReference>